<feature type="coiled-coil region" evidence="2">
    <location>
        <begin position="43"/>
        <end position="74"/>
    </location>
</feature>
<dbReference type="GO" id="GO:0008270">
    <property type="term" value="F:zinc ion binding"/>
    <property type="evidence" value="ECO:0007669"/>
    <property type="project" value="UniProtKB-KW"/>
</dbReference>
<keyword evidence="1" id="KW-0863">Zinc-finger</keyword>
<proteinExistence type="predicted"/>
<feature type="domain" description="C2H2-type" evidence="3">
    <location>
        <begin position="12"/>
        <end position="40"/>
    </location>
</feature>
<dbReference type="WBParaSite" id="PSAMB.scaffold925size38536.g9837.t1">
    <property type="protein sequence ID" value="PSAMB.scaffold925size38536.g9837.t1"/>
    <property type="gene ID" value="PSAMB.scaffold925size38536.g9837"/>
</dbReference>
<keyword evidence="1" id="KW-0479">Metal-binding</keyword>
<evidence type="ECO:0000256" key="2">
    <source>
        <dbReference type="SAM" id="Coils"/>
    </source>
</evidence>
<dbReference type="AlphaFoldDB" id="A0A914XKX1"/>
<dbReference type="PANTHER" id="PTHR33936">
    <property type="entry name" value="PROTEIN CBG17840"/>
    <property type="match status" value="1"/>
</dbReference>
<reference evidence="5" key="1">
    <citation type="submission" date="2022-11" db="UniProtKB">
        <authorList>
            <consortium name="WormBaseParasite"/>
        </authorList>
    </citation>
    <scope>IDENTIFICATION</scope>
</reference>
<keyword evidence="1" id="KW-0862">Zinc</keyword>
<dbReference type="PROSITE" id="PS50157">
    <property type="entry name" value="ZINC_FINGER_C2H2_2"/>
    <property type="match status" value="1"/>
</dbReference>
<protein>
    <submittedName>
        <fullName evidence="5">C2H2-type domain-containing protein</fullName>
    </submittedName>
</protein>
<evidence type="ECO:0000313" key="5">
    <source>
        <dbReference type="WBParaSite" id="PSAMB.scaffold925size38536.g9837.t1"/>
    </source>
</evidence>
<sequence length="798" mass="91773">MAASLNVRKESFPCPSCDSVLSNKNLLNTHRYKKHGGATQMTLKCAEENCDAKLATMQALKKHLQEKHDRLLDADSVNLEFEEEEEFKAWLHEIEQKMQPQFVLHRGGREMGDRSSFQYYCNRSGDRDKRVCGSGDNLMRTAKIGATCSAHLSLVLFANGRCKVNGYLVHTGHENDISMLRMPPDVIKEVEGYLQEGWTPQSIVQKIQQKSDENSRQHYISLKDVTYYLKSRLPECVFRFHAKDEISLDLMIAFYADVDGVFLHYMPKTSENDNFQLAMEASSMRKKLDRFGHKVICVDSTHETTMYPEYVFGTVMVIDDSGAGQPVFWFFVRSESKEQLVPTSTLAPEFFMSDYANGLWNAWTEVFGDQSPSTKRLLCDWHTWRSWLKNIISKLAPDVHAQVRQALSLVMFSKNEEEFNFRYGVLVNNFMQDPMVKTFGDYFVEHYGGPMIHCWAKWARLTSDVSTNTHLESFHNILKTKFLSRMSNRRLDNTCGVLLNAVSTFYAHKYSDLIRMGCVGTHRQQVVSEDHSKSSFYLDQPELLEQTSPDRWIIRSKRNATVFYIVHRRSDFSKDTHRCLIHCRFCAVCPHEFICECPRNRRGVNSPCSHIHSIQILFGVPVNTPSSLTATVNDEVQSVADVSIPMELNTQDGNDAASGRSHRIEMVCKKVELLREKLARVKNQLISSTIGEVKIASVEAQLNQAFQLVNAISATNTSSLPVGRKRCRKKMIRQARSFQEMRIAKAKERAKQQRQSILPLSKKKMVSEKRQLKRRQENEEVREQLEKLLTDVRCLESQ</sequence>
<dbReference type="Pfam" id="PF21056">
    <property type="entry name" value="ZSWIM1-3_RNaseH-like"/>
    <property type="match status" value="1"/>
</dbReference>
<evidence type="ECO:0000256" key="1">
    <source>
        <dbReference type="PROSITE-ProRule" id="PRU00042"/>
    </source>
</evidence>
<name>A0A914XKX1_9BILA</name>
<dbReference type="InterPro" id="IPR052797">
    <property type="entry name" value="RegFact_GeneExpr_CellDeath"/>
</dbReference>
<evidence type="ECO:0000313" key="4">
    <source>
        <dbReference type="Proteomes" id="UP000887566"/>
    </source>
</evidence>
<dbReference type="InterPro" id="IPR048324">
    <property type="entry name" value="ZSWIM1-3_RNaseH-like"/>
</dbReference>
<organism evidence="4 5">
    <name type="scientific">Plectus sambesii</name>
    <dbReference type="NCBI Taxonomy" id="2011161"/>
    <lineage>
        <taxon>Eukaryota</taxon>
        <taxon>Metazoa</taxon>
        <taxon>Ecdysozoa</taxon>
        <taxon>Nematoda</taxon>
        <taxon>Chromadorea</taxon>
        <taxon>Plectida</taxon>
        <taxon>Plectina</taxon>
        <taxon>Plectoidea</taxon>
        <taxon>Plectidae</taxon>
        <taxon>Plectus</taxon>
    </lineage>
</organism>
<dbReference type="Proteomes" id="UP000887566">
    <property type="component" value="Unplaced"/>
</dbReference>
<dbReference type="SMART" id="SM00355">
    <property type="entry name" value="ZnF_C2H2"/>
    <property type="match status" value="2"/>
</dbReference>
<dbReference type="Gene3D" id="3.30.160.60">
    <property type="entry name" value="Classic Zinc Finger"/>
    <property type="match status" value="1"/>
</dbReference>
<evidence type="ECO:0000259" key="3">
    <source>
        <dbReference type="PROSITE" id="PS50157"/>
    </source>
</evidence>
<dbReference type="PROSITE" id="PS00028">
    <property type="entry name" value="ZINC_FINGER_C2H2_1"/>
    <property type="match status" value="2"/>
</dbReference>
<feature type="coiled-coil region" evidence="2">
    <location>
        <begin position="762"/>
        <end position="798"/>
    </location>
</feature>
<keyword evidence="4" id="KW-1185">Reference proteome</keyword>
<keyword evidence="2" id="KW-0175">Coiled coil</keyword>
<dbReference type="PANTHER" id="PTHR33936:SF24">
    <property type="entry name" value="C2H2-TYPE DOMAIN-CONTAINING PROTEIN"/>
    <property type="match status" value="1"/>
</dbReference>
<accession>A0A914XKX1</accession>
<dbReference type="InterPro" id="IPR013087">
    <property type="entry name" value="Znf_C2H2_type"/>
</dbReference>